<dbReference type="GO" id="GO:0005524">
    <property type="term" value="F:ATP binding"/>
    <property type="evidence" value="ECO:0007669"/>
    <property type="project" value="UniProtKB-KW"/>
</dbReference>
<dbReference type="PROSITE" id="PS51459">
    <property type="entry name" value="FIDO"/>
    <property type="match status" value="1"/>
</dbReference>
<evidence type="ECO:0000256" key="1">
    <source>
        <dbReference type="PIRSR" id="PIRSR640198-1"/>
    </source>
</evidence>
<feature type="region of interest" description="Disordered" evidence="3">
    <location>
        <begin position="133"/>
        <end position="158"/>
    </location>
</feature>
<dbReference type="InterPro" id="IPR003812">
    <property type="entry name" value="Fido"/>
</dbReference>
<feature type="compositionally biased region" description="Polar residues" evidence="3">
    <location>
        <begin position="133"/>
        <end position="143"/>
    </location>
</feature>
<dbReference type="PANTHER" id="PTHR13504">
    <property type="entry name" value="FIDO DOMAIN-CONTAINING PROTEIN DDB_G0283145"/>
    <property type="match status" value="1"/>
</dbReference>
<dbReference type="Proteomes" id="UP000276899">
    <property type="component" value="Chromosome"/>
</dbReference>
<dbReference type="EMBL" id="LR134363">
    <property type="protein sequence ID" value="VEG74054.1"/>
    <property type="molecule type" value="Genomic_DNA"/>
</dbReference>
<dbReference type="Pfam" id="PF02661">
    <property type="entry name" value="Fic"/>
    <property type="match status" value="1"/>
</dbReference>
<dbReference type="PANTHER" id="PTHR13504:SF38">
    <property type="entry name" value="FIDO DOMAIN-CONTAINING PROTEIN"/>
    <property type="match status" value="1"/>
</dbReference>
<gene>
    <name evidence="5" type="ORF">NCTC11923_00673</name>
</gene>
<dbReference type="RefSeq" id="WP_026426353.1">
    <property type="nucleotide sequence ID" value="NZ_CBCRWE010000003.1"/>
</dbReference>
<evidence type="ECO:0000313" key="6">
    <source>
        <dbReference type="Proteomes" id="UP000276899"/>
    </source>
</evidence>
<keyword evidence="2" id="KW-0067">ATP-binding</keyword>
<evidence type="ECO:0000259" key="4">
    <source>
        <dbReference type="PROSITE" id="PS51459"/>
    </source>
</evidence>
<feature type="domain" description="Fido" evidence="4">
    <location>
        <begin position="182"/>
        <end position="344"/>
    </location>
</feature>
<sequence>MKTPVPPPARLDELVGKLSAERLLAVLSAPNPDLDSDYHPWEWHFRHEPPTDVTREEWWVAVRLRRAQNARPTPFLMTDGTRLTYNLPDPLLRLVDDVSARARGQIELPEPVVNAATRDRYLVRSLMEEAITSSQLEGASTSRVRAKQMLREDRSPRNRSERMILNNYRVMQWITEIKDEPLTPALITQIHRVVTEGTLDDPDDAGRLQGPGEARVRIYGTEGDEQVLHIPPAAEELPERMERLCAFANAADSAGDALQSSGPYVPPLIRAITLHFMMGYDHYFIDGNGRTARAVFYWAMLRQGFFLTEFLSISRLLHRAPAQYARSFLLTERDEGDLTHFLLAQARVVARAIDDLDEYLKRKTGQMSRASRSLRGLGLNHRQIALIDSFLRDPAASTTVETHRATHGVVAQTARTDLQDLEARGLLASAKQGRRMIWFPAEDLAQRVGPEHGV</sequence>
<feature type="binding site" evidence="2">
    <location>
        <begin position="286"/>
        <end position="293"/>
    </location>
    <ligand>
        <name>ATP</name>
        <dbReference type="ChEBI" id="CHEBI:30616"/>
    </ligand>
</feature>
<organism evidence="5 6">
    <name type="scientific">Actinomyces slackii</name>
    <dbReference type="NCBI Taxonomy" id="52774"/>
    <lineage>
        <taxon>Bacteria</taxon>
        <taxon>Bacillati</taxon>
        <taxon>Actinomycetota</taxon>
        <taxon>Actinomycetes</taxon>
        <taxon>Actinomycetales</taxon>
        <taxon>Actinomycetaceae</taxon>
        <taxon>Actinomyces</taxon>
    </lineage>
</organism>
<dbReference type="InterPro" id="IPR040198">
    <property type="entry name" value="Fido_containing"/>
</dbReference>
<reference evidence="5 6" key="1">
    <citation type="submission" date="2018-12" db="EMBL/GenBank/DDBJ databases">
        <authorList>
            <consortium name="Pathogen Informatics"/>
        </authorList>
    </citation>
    <scope>NUCLEOTIDE SEQUENCE [LARGE SCALE GENOMIC DNA]</scope>
    <source>
        <strain evidence="5 6">NCTC11923</strain>
    </source>
</reference>
<dbReference type="STRING" id="1278298.GCA_000428685_00196"/>
<feature type="compositionally biased region" description="Basic and acidic residues" evidence="3">
    <location>
        <begin position="149"/>
        <end position="158"/>
    </location>
</feature>
<protein>
    <submittedName>
        <fullName evidence="5">Fic/DOC family</fullName>
    </submittedName>
</protein>
<proteinExistence type="predicted"/>
<dbReference type="SUPFAM" id="SSF140931">
    <property type="entry name" value="Fic-like"/>
    <property type="match status" value="1"/>
</dbReference>
<keyword evidence="6" id="KW-1185">Reference proteome</keyword>
<dbReference type="Gene3D" id="1.10.3290.10">
    <property type="entry name" value="Fido-like domain"/>
    <property type="match status" value="1"/>
</dbReference>
<dbReference type="AlphaFoldDB" id="A0A3S4WFV5"/>
<keyword evidence="2" id="KW-0547">Nucleotide-binding</keyword>
<accession>A0A3S4WFV5</accession>
<name>A0A3S4WFV5_9ACTO</name>
<dbReference type="InterPro" id="IPR036597">
    <property type="entry name" value="Fido-like_dom_sf"/>
</dbReference>
<dbReference type="KEGG" id="asla:NCTC11923_00673"/>
<evidence type="ECO:0000256" key="3">
    <source>
        <dbReference type="SAM" id="MobiDB-lite"/>
    </source>
</evidence>
<evidence type="ECO:0000313" key="5">
    <source>
        <dbReference type="EMBL" id="VEG74054.1"/>
    </source>
</evidence>
<feature type="active site" evidence="1">
    <location>
        <position position="282"/>
    </location>
</feature>
<evidence type="ECO:0000256" key="2">
    <source>
        <dbReference type="PIRSR" id="PIRSR640198-2"/>
    </source>
</evidence>